<evidence type="ECO:0008006" key="5">
    <source>
        <dbReference type="Google" id="ProtNLM"/>
    </source>
</evidence>
<proteinExistence type="predicted"/>
<dbReference type="EMBL" id="KV784359">
    <property type="protein sequence ID" value="OEU15226.1"/>
    <property type="molecule type" value="Genomic_DNA"/>
</dbReference>
<evidence type="ECO:0000313" key="3">
    <source>
        <dbReference type="EMBL" id="OEU15226.1"/>
    </source>
</evidence>
<evidence type="ECO:0000313" key="4">
    <source>
        <dbReference type="Proteomes" id="UP000095751"/>
    </source>
</evidence>
<evidence type="ECO:0000256" key="1">
    <source>
        <dbReference type="SAM" id="MobiDB-lite"/>
    </source>
</evidence>
<feature type="transmembrane region" description="Helical" evidence="2">
    <location>
        <begin position="512"/>
        <end position="538"/>
    </location>
</feature>
<organism evidence="3 4">
    <name type="scientific">Fragilariopsis cylindrus CCMP1102</name>
    <dbReference type="NCBI Taxonomy" id="635003"/>
    <lineage>
        <taxon>Eukaryota</taxon>
        <taxon>Sar</taxon>
        <taxon>Stramenopiles</taxon>
        <taxon>Ochrophyta</taxon>
        <taxon>Bacillariophyta</taxon>
        <taxon>Bacillariophyceae</taxon>
        <taxon>Bacillariophycidae</taxon>
        <taxon>Bacillariales</taxon>
        <taxon>Bacillariaceae</taxon>
        <taxon>Fragilariopsis</taxon>
    </lineage>
</organism>
<keyword evidence="2" id="KW-0812">Transmembrane</keyword>
<dbReference type="Gene3D" id="3.30.450.20">
    <property type="entry name" value="PAS domain"/>
    <property type="match status" value="1"/>
</dbReference>
<keyword evidence="2" id="KW-1133">Transmembrane helix</keyword>
<gene>
    <name evidence="3" type="ORF">FRACYDRAFT_239903</name>
</gene>
<evidence type="ECO:0000256" key="2">
    <source>
        <dbReference type="SAM" id="Phobius"/>
    </source>
</evidence>
<sequence>MIWSFPKVLQQCCLRPNYSLRRQLIAGYGITAFITIVIVVLIATIASRGAGDLVKFSTKELFENQLDAKLQDSGILTGAILGKKMDNLRGSASLLTEIVRDRIVGYPNDGWEDDQYVPFVDRDTGKQKYPLEAKLLPRDWQVTPNLRDAESLTEHIQERATYEDLQPSIDIWNTESAVFQFQGNCDPNQTDANETGYYPFCSHDHNNAAIGGAINPTQTLAGLEQKAADIGVFLKAIFEAEPLAFSVSVTFFNSGAGAGVYFPSYPVSFQSQYTSAGCDWMRNINNNTGRPFGTEEEIDRCIPAGMSSSARTYNGMERAWCSEQALHPGESVIYGPFPGASRKDWSLTVGKGIFDRRTGEFIGCASIDMSLTQAEKLLESLRKDMTIDMVVTRLDGRTVVVGNPDTMATNDIIATEIWKTNFIDKKSYDDLTESLAFWDDDTWDKESAKGSYDFIVVGNGKYYTVFPSPPPPDEYDPKYKPDFLIFGSIDAEAQDKKIDEIGDTIKADVVNLVITTVSLGVAGLFCLLIIVCVVAQFLTQPLTWMESKAWEIVNHTNERVGDSLIVVQGDEKNPLSLCMPKTELQEIVSEFRSMITGFSGEEASRVAAWRGTETRNVVTWKEEFQYKLKDEMKMMARPVSRKMSSRSSGPRLDTADFAKIRLEYDTERNNAGSDLDLRTVQTSGESSTELSSNIATSSASSMKREDCDRSNKLPTRINLGSNLPLRDRMSSEPTIDDPIRIAKSTLYWNLLFWIVLPILISIMAIMTVVGLKLADTAPLWIKDAESLSFQIEFEHLYSSAHLNVKHIEQIFTEPLRDLHVISRITGWLLFGAVNRSSSFTDMEMNKVEDCKFYPDLDECPFQTDNSRSPCACEWNDPWFNRQCSNTPPPSNPRDIQETTMWYINQNRDHNITTGDRNNSLSYPTYDYSPETTSWWTDPDAMPGSNKSSDAEGYLTVYDRLRVGSAAATAIFPVYNAGEDARGSGGLSTTAMSGYISFEADGAFIGYAGCNYDTAAYSQFSSTDANKAYIINPDLCPKGKFGYDPRCRTWYADSKREALDNNDLLYISPPYEFATTDYVMNTAVSALIDPTSGEYVGNVLIDFSSSEINNIVEDNRNEFFAVILPNTTKNVVASSELDDNATPESIFNLMIPFDPPDSVNREHFSSIVDDMEKGGEGHDCDLNRTNKDGVQEEYCYAYLPIYNRELKPVQPDDYSRGAEYSEQLLYSMIMFEKKEELYYEYRMRSEYIESSLERTFTVYFITTSLIALICIVVTATISLYVTKPMIQLLRVVKQVNAGRIEDDIPPLTGGSREVHQVYTSFAKLYKTVRMSNSAFFFGDLDLAHRIALDALRLFRKIGDEKAIAIACNNMGNTLLALTVECRTTGTCMNLDDGSCCTDSAIKYYTEAVAAGIKDLESVDSDAEKSKYAQQLADRYFNRAVCLLHTADDPCATDDAKEAALDDLFLARQYDQGVKEYMLHSKTFLENSDVIFDRSIRRLRGLSALIDIDPEVWNVWDIHELIDQADLMLQAAWNQDDASLFQNLNKIGRLQELECAVIGVEQNHSDTLTLATRMLVEDEFILDDAFVVAADCILQYSRDAGGVDEEGTDSNWSRKSMAELKEEFKMMRKATMRTTLDIGRSFVFCIELKGQWNGTPLLRNLRNAVCAFYDNNCQNGDSVGFVTFVPQNGTLRHLTPATREVEEHAQRQEIEAATTGVSCSKFLPALPDAIDMALELESTTANDVSLIYISDGGAYDESIYTPLRDKIRLNASSIDLVVIGLDVENSNKSFVESCKSLSLATQSRSSAYIEADEDNLNETFRQASSLTNSGTSFAGNRLQRALTMQRF</sequence>
<name>A0A1E7FAQ8_9STRA</name>
<reference evidence="3 4" key="1">
    <citation type="submission" date="2016-09" db="EMBL/GenBank/DDBJ databases">
        <title>Extensive genetic diversity and differential bi-allelic expression allows diatom success in the polar Southern Ocean.</title>
        <authorList>
            <consortium name="DOE Joint Genome Institute"/>
            <person name="Mock T."/>
            <person name="Otillar R.P."/>
            <person name="Strauss J."/>
            <person name="Dupont C."/>
            <person name="Frickenhaus S."/>
            <person name="Maumus F."/>
            <person name="Mcmullan M."/>
            <person name="Sanges R."/>
            <person name="Schmutz J."/>
            <person name="Toseland A."/>
            <person name="Valas R."/>
            <person name="Veluchamy A."/>
            <person name="Ward B.J."/>
            <person name="Allen A."/>
            <person name="Barry K."/>
            <person name="Falciatore A."/>
            <person name="Ferrante M."/>
            <person name="Fortunato A.E."/>
            <person name="Gloeckner G."/>
            <person name="Gruber A."/>
            <person name="Hipkin R."/>
            <person name="Janech M."/>
            <person name="Kroth P."/>
            <person name="Leese F."/>
            <person name="Lindquist E."/>
            <person name="Lyon B.R."/>
            <person name="Martin J."/>
            <person name="Mayer C."/>
            <person name="Parker M."/>
            <person name="Quesneville H."/>
            <person name="Raymond J."/>
            <person name="Uhlig C."/>
            <person name="Valentin K.U."/>
            <person name="Worden A.Z."/>
            <person name="Armbrust E.V."/>
            <person name="Bowler C."/>
            <person name="Green B."/>
            <person name="Moulton V."/>
            <person name="Van Oosterhout C."/>
            <person name="Grigoriev I."/>
        </authorList>
    </citation>
    <scope>NUCLEOTIDE SEQUENCE [LARGE SCALE GENOMIC DNA]</scope>
    <source>
        <strain evidence="3 4">CCMP1102</strain>
    </source>
</reference>
<protein>
    <recommendedName>
        <fullName evidence="5">VWFA domain-containing protein</fullName>
    </recommendedName>
</protein>
<dbReference type="InParanoid" id="A0A1E7FAQ8"/>
<feature type="transmembrane region" description="Helical" evidence="2">
    <location>
        <begin position="750"/>
        <end position="771"/>
    </location>
</feature>
<feature type="compositionally biased region" description="Basic and acidic residues" evidence="1">
    <location>
        <begin position="702"/>
        <end position="711"/>
    </location>
</feature>
<accession>A0A1E7FAQ8</accession>
<feature type="transmembrane region" description="Helical" evidence="2">
    <location>
        <begin position="25"/>
        <end position="46"/>
    </location>
</feature>
<feature type="compositionally biased region" description="Low complexity" evidence="1">
    <location>
        <begin position="691"/>
        <end position="701"/>
    </location>
</feature>
<dbReference type="Gene3D" id="6.10.340.10">
    <property type="match status" value="1"/>
</dbReference>
<feature type="region of interest" description="Disordered" evidence="1">
    <location>
        <begin position="673"/>
        <end position="715"/>
    </location>
</feature>
<dbReference type="Proteomes" id="UP000095751">
    <property type="component" value="Unassembled WGS sequence"/>
</dbReference>
<feature type="compositionally biased region" description="Polar residues" evidence="1">
    <location>
        <begin position="679"/>
        <end position="690"/>
    </location>
</feature>
<dbReference type="OrthoDB" id="41390at2759"/>
<dbReference type="KEGG" id="fcy:FRACYDRAFT_239903"/>
<keyword evidence="4" id="KW-1185">Reference proteome</keyword>
<keyword evidence="2" id="KW-0472">Membrane</keyword>